<dbReference type="InterPro" id="IPR027417">
    <property type="entry name" value="P-loop_NTPase"/>
</dbReference>
<comment type="caution">
    <text evidence="1">The sequence shown here is derived from an EMBL/GenBank/DDBJ whole genome shotgun (WGS) entry which is preliminary data.</text>
</comment>
<dbReference type="GeneID" id="1466118"/>
<dbReference type="GO" id="GO:0005524">
    <property type="term" value="F:ATP binding"/>
    <property type="evidence" value="ECO:0007669"/>
    <property type="project" value="UniProtKB-KW"/>
</dbReference>
<dbReference type="PANTHER" id="PTHR30121:SF11">
    <property type="entry name" value="AAA+ ATPASE DOMAIN-CONTAINING PROTEIN"/>
    <property type="match status" value="1"/>
</dbReference>
<sequence length="440" mass="47815">MHSIAKVSQLMVSRALVTWAPNRGFLQRITKRALRQEHMAAVLLSRVRMMRAEEVAAVRHRIVHLREEAFAVAGVVDGRPLAFTVGRPSTVDALTFDLAEFTPYAFMLLPFQCGPSAYRLGWDDRGREVCMDPYQLESPHAVVIGKTGSGKTTWAKAQAAQARRLGRLVVAIDPHGHWADVATAVIDARKHIPEMAFSADSGEEGPSDADLLLDILRAAGVAVHDVHYTVILNALERAGGSADLAGLVGALARIRDPLSAMAVDSIYGRLKSLARARPAGLATSGAVAVTTYGDEGPASVMRLVSWLFAYALWAKRACPRPSCGPKLEIYIDEAHLLLRNLEALALAWRGLRKFGVRLVAISQDVQEFGPLSTIIANSDTKAVLAIAPEQLERVSRAVQIDRSVLERVATESLPGERHAVVRFGGRAPIFIRLARPEDVS</sequence>
<dbReference type="PANTHER" id="PTHR30121">
    <property type="entry name" value="UNCHARACTERIZED PROTEIN YJGR-RELATED"/>
    <property type="match status" value="1"/>
</dbReference>
<keyword evidence="1" id="KW-0547">Nucleotide-binding</keyword>
<organism evidence="1 2">
    <name type="scientific">Pyrobaculum aerophilum</name>
    <dbReference type="NCBI Taxonomy" id="13773"/>
    <lineage>
        <taxon>Archaea</taxon>
        <taxon>Thermoproteota</taxon>
        <taxon>Thermoprotei</taxon>
        <taxon>Thermoproteales</taxon>
        <taxon>Thermoproteaceae</taxon>
        <taxon>Pyrobaculum</taxon>
    </lineage>
</organism>
<evidence type="ECO:0000313" key="2">
    <source>
        <dbReference type="Proteomes" id="UP000651120"/>
    </source>
</evidence>
<evidence type="ECO:0000313" key="1">
    <source>
        <dbReference type="EMBL" id="HII46614.1"/>
    </source>
</evidence>
<dbReference type="SUPFAM" id="SSF52540">
    <property type="entry name" value="P-loop containing nucleoside triphosphate hydrolases"/>
    <property type="match status" value="1"/>
</dbReference>
<dbReference type="Gene3D" id="3.40.50.300">
    <property type="entry name" value="P-loop containing nucleotide triphosphate hydrolases"/>
    <property type="match status" value="1"/>
</dbReference>
<keyword evidence="1" id="KW-0067">ATP-binding</keyword>
<dbReference type="AlphaFoldDB" id="A0A832W464"/>
<name>A0A832W464_9CREN</name>
<dbReference type="RefSeq" id="WP_128867247.1">
    <property type="nucleotide sequence ID" value="NZ_DUJP01000016.1"/>
</dbReference>
<reference evidence="1" key="1">
    <citation type="journal article" date="2020" name="bioRxiv">
        <title>A rank-normalized archaeal taxonomy based on genome phylogeny resolves widespread incomplete and uneven classifications.</title>
        <authorList>
            <person name="Rinke C."/>
            <person name="Chuvochina M."/>
            <person name="Mussig A.J."/>
            <person name="Chaumeil P.-A."/>
            <person name="Waite D.W."/>
            <person name="Whitman W.B."/>
            <person name="Parks D.H."/>
            <person name="Hugenholtz P."/>
        </authorList>
    </citation>
    <scope>NUCLEOTIDE SEQUENCE</scope>
    <source>
        <strain evidence="1">UBA8839</strain>
    </source>
</reference>
<dbReference type="EMBL" id="DUJP01000016">
    <property type="protein sequence ID" value="HII46614.1"/>
    <property type="molecule type" value="Genomic_DNA"/>
</dbReference>
<dbReference type="InterPro" id="IPR051162">
    <property type="entry name" value="T4SS_component"/>
</dbReference>
<gene>
    <name evidence="1" type="ORF">HA333_03950</name>
</gene>
<protein>
    <submittedName>
        <fullName evidence="1">ATP-binding protein</fullName>
    </submittedName>
</protein>
<accession>A0A832W464</accession>
<proteinExistence type="predicted"/>
<dbReference type="Proteomes" id="UP000651120">
    <property type="component" value="Unassembled WGS sequence"/>
</dbReference>